<reference evidence="1 2" key="1">
    <citation type="submission" date="2022-11" db="EMBL/GenBank/DDBJ databases">
        <title>Minimal conservation of predation-associated metabolite biosynthetic gene clusters underscores biosynthetic potential of Myxococcota including descriptions for ten novel species: Archangium lansinium sp. nov., Myxococcus landrumus sp. nov., Nannocystis bai.</title>
        <authorList>
            <person name="Ahearne A."/>
            <person name="Stevens C."/>
            <person name="Dowd S."/>
        </authorList>
    </citation>
    <scope>NUCLEOTIDE SEQUENCE [LARGE SCALE GENOMIC DNA]</scope>
    <source>
        <strain evidence="1 2">BB15-2</strain>
    </source>
</reference>
<organism evidence="1 2">
    <name type="scientific">Nannocystis bainbridge</name>
    <dbReference type="NCBI Taxonomy" id="2995303"/>
    <lineage>
        <taxon>Bacteria</taxon>
        <taxon>Pseudomonadati</taxon>
        <taxon>Myxococcota</taxon>
        <taxon>Polyangia</taxon>
        <taxon>Nannocystales</taxon>
        <taxon>Nannocystaceae</taxon>
        <taxon>Nannocystis</taxon>
    </lineage>
</organism>
<gene>
    <name evidence="1" type="ORF">POL25_29955</name>
</gene>
<evidence type="ECO:0008006" key="3">
    <source>
        <dbReference type="Google" id="ProtNLM"/>
    </source>
</evidence>
<accession>A0ABT5E6W6</accession>
<dbReference type="EMBL" id="JAQNDL010000003">
    <property type="protein sequence ID" value="MDC0721168.1"/>
    <property type="molecule type" value="Genomic_DNA"/>
</dbReference>
<protein>
    <recommendedName>
        <fullName evidence="3">YecA family protein</fullName>
    </recommendedName>
</protein>
<comment type="caution">
    <text evidence="1">The sequence shown here is derived from an EMBL/GenBank/DDBJ whole genome shotgun (WGS) entry which is preliminary data.</text>
</comment>
<evidence type="ECO:0000313" key="2">
    <source>
        <dbReference type="Proteomes" id="UP001221686"/>
    </source>
</evidence>
<name>A0ABT5E6W6_9BACT</name>
<sequence length="204" mass="21701">MTDDTASNLLADLLAHLERDGEVPPAWLALHIPDGSLTRAWHATADVLTLVLAAMRAHGTTATVLAICAVARAELARISPSLVGARLAGALEAAESLVRGTGPRDAVDEAFGCLHPQELWWSHDPSPSDEAERVQAFGLGVGLLVWFVLDVEAGEVTPAEAATSLDESDHDSYFLETAQELLPSLRAALPCPTLARLRAAYEHD</sequence>
<proteinExistence type="predicted"/>
<dbReference type="Proteomes" id="UP001221686">
    <property type="component" value="Unassembled WGS sequence"/>
</dbReference>
<keyword evidence="2" id="KW-1185">Reference proteome</keyword>
<evidence type="ECO:0000313" key="1">
    <source>
        <dbReference type="EMBL" id="MDC0721168.1"/>
    </source>
</evidence>
<dbReference type="RefSeq" id="WP_272089668.1">
    <property type="nucleotide sequence ID" value="NZ_JAQNDL010000003.1"/>
</dbReference>